<dbReference type="Proteomes" id="UP000481043">
    <property type="component" value="Unassembled WGS sequence"/>
</dbReference>
<keyword evidence="3 6" id="KW-0812">Transmembrane</keyword>
<gene>
    <name evidence="7" type="ORF">G4D63_03165</name>
</gene>
<dbReference type="InterPro" id="IPR010343">
    <property type="entry name" value="ArAE_1"/>
</dbReference>
<organism evidence="7 8">
    <name type="scientific">Bacillus mesophilus</name>
    <dbReference type="NCBI Taxonomy" id="1808955"/>
    <lineage>
        <taxon>Bacteria</taxon>
        <taxon>Bacillati</taxon>
        <taxon>Bacillota</taxon>
        <taxon>Bacilli</taxon>
        <taxon>Bacillales</taxon>
        <taxon>Bacillaceae</taxon>
        <taxon>Bacillus</taxon>
    </lineage>
</organism>
<evidence type="ECO:0000313" key="8">
    <source>
        <dbReference type="Proteomes" id="UP000481043"/>
    </source>
</evidence>
<name>A0A6M0Q3G9_9BACI</name>
<dbReference type="GO" id="GO:0005886">
    <property type="term" value="C:plasma membrane"/>
    <property type="evidence" value="ECO:0007669"/>
    <property type="project" value="UniProtKB-SubCell"/>
</dbReference>
<comment type="subcellular location">
    <subcellularLocation>
        <location evidence="1">Cell membrane</location>
        <topology evidence="1">Multi-pass membrane protein</topology>
    </subcellularLocation>
</comment>
<keyword evidence="4 6" id="KW-1133">Transmembrane helix</keyword>
<evidence type="ECO:0000256" key="5">
    <source>
        <dbReference type="ARBA" id="ARBA00023136"/>
    </source>
</evidence>
<feature type="transmembrane region" description="Helical" evidence="6">
    <location>
        <begin position="58"/>
        <end position="78"/>
    </location>
</feature>
<dbReference type="Pfam" id="PF06081">
    <property type="entry name" value="ArAE_1"/>
    <property type="match status" value="1"/>
</dbReference>
<reference evidence="7 8" key="1">
    <citation type="submission" date="2020-02" db="EMBL/GenBank/DDBJ databases">
        <title>Bacillus aquiflavi sp. nov., isolated from yellow water of strong flavor Chinese baijiu in Yibin region of China.</title>
        <authorList>
            <person name="Xie J."/>
        </authorList>
    </citation>
    <scope>NUCLEOTIDE SEQUENCE [LARGE SCALE GENOMIC DNA]</scope>
    <source>
        <strain evidence="7 8">SA4</strain>
    </source>
</reference>
<evidence type="ECO:0000313" key="7">
    <source>
        <dbReference type="EMBL" id="NEY70734.1"/>
    </source>
</evidence>
<dbReference type="AlphaFoldDB" id="A0A6M0Q3G9"/>
<evidence type="ECO:0000256" key="2">
    <source>
        <dbReference type="ARBA" id="ARBA00022475"/>
    </source>
</evidence>
<keyword evidence="5 6" id="KW-0472">Membrane</keyword>
<evidence type="ECO:0000256" key="3">
    <source>
        <dbReference type="ARBA" id="ARBA00022692"/>
    </source>
</evidence>
<evidence type="ECO:0000256" key="4">
    <source>
        <dbReference type="ARBA" id="ARBA00022989"/>
    </source>
</evidence>
<evidence type="ECO:0000256" key="6">
    <source>
        <dbReference type="SAM" id="Phobius"/>
    </source>
</evidence>
<dbReference type="EMBL" id="JAAIWM010000001">
    <property type="protein sequence ID" value="NEY70734.1"/>
    <property type="molecule type" value="Genomic_DNA"/>
</dbReference>
<proteinExistence type="predicted"/>
<evidence type="ECO:0000256" key="1">
    <source>
        <dbReference type="ARBA" id="ARBA00004651"/>
    </source>
</evidence>
<feature type="transmembrane region" description="Helical" evidence="6">
    <location>
        <begin position="21"/>
        <end position="46"/>
    </location>
</feature>
<evidence type="ECO:0008006" key="9">
    <source>
        <dbReference type="Google" id="ProtNLM"/>
    </source>
</evidence>
<accession>A0A6M0Q3G9</accession>
<protein>
    <recommendedName>
        <fullName evidence="9">Aromatic acid exporter family protein</fullName>
    </recommendedName>
</protein>
<keyword evidence="8" id="KW-1185">Reference proteome</keyword>
<keyword evidence="2" id="KW-1003">Cell membrane</keyword>
<sequence>MMKIKRFTFVGGRIIKTGIAVFLTAFICHILNWPAMFAVITAIVTIEPTVADSVKKAFVRFPASVIGAALAVLFTFLFGDSPYSYALVALSTIIACHKLKLHDGTLVATLTGVAMISTVHDHYFASLFIRLGTTSIGLIVSTLVNFFILPPNYSKTISNEIQLLLSKTGEILDKRAKEWFHEQPVDKKLRQDFQQLVKEIDKTETVSQYQKEEWKYHRVSRKEIRLFHYGFKKLVIIRQLAYHTGNLVYLPFYQLKMDRECKELILCTVASIKSMLSDQEFIYKEDFHENMEKVKTVFTQQNPKEDEMISTPDHHHLISPETVILYELLSIHDLIDELCRIKTWEKKYTGVRAMSQ</sequence>
<feature type="transmembrane region" description="Helical" evidence="6">
    <location>
        <begin position="123"/>
        <end position="148"/>
    </location>
</feature>
<dbReference type="PANTHER" id="PTHR30509">
    <property type="entry name" value="P-HYDROXYBENZOIC ACID EFFLUX PUMP SUBUNIT-RELATED"/>
    <property type="match status" value="1"/>
</dbReference>
<dbReference type="PANTHER" id="PTHR30509:SF9">
    <property type="entry name" value="MULTIDRUG RESISTANCE PROTEIN MDTO"/>
    <property type="match status" value="1"/>
</dbReference>
<comment type="caution">
    <text evidence="7">The sequence shown here is derived from an EMBL/GenBank/DDBJ whole genome shotgun (WGS) entry which is preliminary data.</text>
</comment>